<dbReference type="Proteomes" id="UP001210925">
    <property type="component" value="Unassembled WGS sequence"/>
</dbReference>
<protein>
    <recommendedName>
        <fullName evidence="14">P-loop containing nucleoside triphosphate hydrolase protein</fullName>
    </recommendedName>
</protein>
<evidence type="ECO:0000256" key="8">
    <source>
        <dbReference type="ARBA" id="ARBA00023136"/>
    </source>
</evidence>
<dbReference type="CDD" id="cd03250">
    <property type="entry name" value="ABCC_MRP_domain1"/>
    <property type="match status" value="1"/>
</dbReference>
<feature type="domain" description="ABC transporter" evidence="10">
    <location>
        <begin position="392"/>
        <end position="614"/>
    </location>
</feature>
<dbReference type="AlphaFoldDB" id="A0AAD5UEX3"/>
<feature type="transmembrane region" description="Helical" evidence="9">
    <location>
        <begin position="294"/>
        <end position="319"/>
    </location>
</feature>
<keyword evidence="8 9" id="KW-0472">Membrane</keyword>
<evidence type="ECO:0000313" key="13">
    <source>
        <dbReference type="Proteomes" id="UP001210925"/>
    </source>
</evidence>
<feature type="transmembrane region" description="Helical" evidence="9">
    <location>
        <begin position="198"/>
        <end position="217"/>
    </location>
</feature>
<dbReference type="FunFam" id="3.40.50.300:FF:000997">
    <property type="entry name" value="Multidrug resistance-associated protein 1"/>
    <property type="match status" value="1"/>
</dbReference>
<dbReference type="Pfam" id="PF00664">
    <property type="entry name" value="ABC_membrane"/>
    <property type="match status" value="3"/>
</dbReference>
<name>A0AAD5UEX3_9FUNG</name>
<dbReference type="GO" id="GO:0005524">
    <property type="term" value="F:ATP binding"/>
    <property type="evidence" value="ECO:0007669"/>
    <property type="project" value="UniProtKB-KW"/>
</dbReference>
<feature type="transmembrane region" description="Helical" evidence="9">
    <location>
        <begin position="112"/>
        <end position="134"/>
    </location>
</feature>
<dbReference type="Gene3D" id="3.40.50.300">
    <property type="entry name" value="P-loop containing nucleotide triphosphate hydrolases"/>
    <property type="match status" value="2"/>
</dbReference>
<dbReference type="GO" id="GO:0016887">
    <property type="term" value="F:ATP hydrolysis activity"/>
    <property type="evidence" value="ECO:0007669"/>
    <property type="project" value="InterPro"/>
</dbReference>
<dbReference type="InterPro" id="IPR003439">
    <property type="entry name" value="ABC_transporter-like_ATP-bd"/>
</dbReference>
<dbReference type="PANTHER" id="PTHR24223:SF443">
    <property type="entry name" value="MULTIDRUG-RESISTANCE LIKE PROTEIN 1, ISOFORM I"/>
    <property type="match status" value="1"/>
</dbReference>
<evidence type="ECO:0008006" key="14">
    <source>
        <dbReference type="Google" id="ProtNLM"/>
    </source>
</evidence>
<reference evidence="12" key="1">
    <citation type="submission" date="2020-05" db="EMBL/GenBank/DDBJ databases">
        <title>Phylogenomic resolution of chytrid fungi.</title>
        <authorList>
            <person name="Stajich J.E."/>
            <person name="Amses K."/>
            <person name="Simmons R."/>
            <person name="Seto K."/>
            <person name="Myers J."/>
            <person name="Bonds A."/>
            <person name="Quandt C.A."/>
            <person name="Barry K."/>
            <person name="Liu P."/>
            <person name="Grigoriev I."/>
            <person name="Longcore J.E."/>
            <person name="James T.Y."/>
        </authorList>
    </citation>
    <scope>NUCLEOTIDE SEQUENCE</scope>
    <source>
        <strain evidence="12">PLAUS21</strain>
    </source>
</reference>
<dbReference type="Gene3D" id="1.20.1560.10">
    <property type="entry name" value="ABC transporter type 1, transmembrane domain"/>
    <property type="match status" value="3"/>
</dbReference>
<feature type="transmembrane region" description="Helical" evidence="9">
    <location>
        <begin position="890"/>
        <end position="912"/>
    </location>
</feature>
<feature type="domain" description="ABC transmembrane type-1" evidence="11">
    <location>
        <begin position="668"/>
        <end position="916"/>
    </location>
</feature>
<dbReference type="InterPro" id="IPR036640">
    <property type="entry name" value="ABC1_TM_sf"/>
</dbReference>
<proteinExistence type="predicted"/>
<dbReference type="InterPro" id="IPR050173">
    <property type="entry name" value="ABC_transporter_C-like"/>
</dbReference>
<keyword evidence="3 9" id="KW-0812">Transmembrane</keyword>
<dbReference type="InterPro" id="IPR011527">
    <property type="entry name" value="ABC1_TM_dom"/>
</dbReference>
<dbReference type="PROSITE" id="PS50929">
    <property type="entry name" value="ABC_TM1F"/>
    <property type="match status" value="2"/>
</dbReference>
<accession>A0AAD5UEX3</accession>
<dbReference type="InterPro" id="IPR027417">
    <property type="entry name" value="P-loop_NTPase"/>
</dbReference>
<dbReference type="EMBL" id="JADGKB010000113">
    <property type="protein sequence ID" value="KAJ3253306.1"/>
    <property type="molecule type" value="Genomic_DNA"/>
</dbReference>
<evidence type="ECO:0000256" key="1">
    <source>
        <dbReference type="ARBA" id="ARBA00004128"/>
    </source>
</evidence>
<dbReference type="PANTHER" id="PTHR24223">
    <property type="entry name" value="ATP-BINDING CASSETTE SUB-FAMILY C"/>
    <property type="match status" value="1"/>
</dbReference>
<dbReference type="SUPFAM" id="SSF90123">
    <property type="entry name" value="ABC transporter transmembrane region"/>
    <property type="match status" value="2"/>
</dbReference>
<dbReference type="PROSITE" id="PS00211">
    <property type="entry name" value="ABC_TRANSPORTER_1"/>
    <property type="match status" value="2"/>
</dbReference>
<feature type="transmembrane region" description="Helical" evidence="9">
    <location>
        <begin position="858"/>
        <end position="878"/>
    </location>
</feature>
<evidence type="ECO:0000259" key="11">
    <source>
        <dbReference type="PROSITE" id="PS50929"/>
    </source>
</evidence>
<dbReference type="Pfam" id="PF00005">
    <property type="entry name" value="ABC_tran"/>
    <property type="match status" value="2"/>
</dbReference>
<feature type="domain" description="ABC transmembrane type-1" evidence="11">
    <location>
        <begin position="94"/>
        <end position="364"/>
    </location>
</feature>
<dbReference type="GO" id="GO:0000329">
    <property type="term" value="C:fungal-type vacuole membrane"/>
    <property type="evidence" value="ECO:0007669"/>
    <property type="project" value="UniProtKB-ARBA"/>
</dbReference>
<evidence type="ECO:0000256" key="9">
    <source>
        <dbReference type="SAM" id="Phobius"/>
    </source>
</evidence>
<keyword evidence="5" id="KW-0547">Nucleotide-binding</keyword>
<dbReference type="InterPro" id="IPR044726">
    <property type="entry name" value="ABCC_6TM_D2"/>
</dbReference>
<gene>
    <name evidence="12" type="ORF">HK103_000747</name>
</gene>
<evidence type="ECO:0000256" key="2">
    <source>
        <dbReference type="ARBA" id="ARBA00022448"/>
    </source>
</evidence>
<keyword evidence="6" id="KW-0067">ATP-binding</keyword>
<feature type="transmembrane region" description="Helical" evidence="9">
    <location>
        <begin position="702"/>
        <end position="728"/>
    </location>
</feature>
<evidence type="ECO:0000256" key="6">
    <source>
        <dbReference type="ARBA" id="ARBA00022840"/>
    </source>
</evidence>
<dbReference type="CDD" id="cd03244">
    <property type="entry name" value="ABCC_MRP_domain2"/>
    <property type="match status" value="1"/>
</dbReference>
<dbReference type="FunFam" id="3.40.50.300:FF:000630">
    <property type="entry name" value="ATP-binding cassette (ABC) transporter, putative"/>
    <property type="match status" value="1"/>
</dbReference>
<dbReference type="SUPFAM" id="SSF52540">
    <property type="entry name" value="P-loop containing nucleoside triphosphate hydrolases"/>
    <property type="match status" value="2"/>
</dbReference>
<dbReference type="CDD" id="cd18579">
    <property type="entry name" value="ABC_6TM_ABCC_D1"/>
    <property type="match status" value="1"/>
</dbReference>
<keyword evidence="7 9" id="KW-1133">Transmembrane helix</keyword>
<evidence type="ECO:0000256" key="5">
    <source>
        <dbReference type="ARBA" id="ARBA00022741"/>
    </source>
</evidence>
<comment type="subcellular location">
    <subcellularLocation>
        <location evidence="1">Vacuole membrane</location>
        <topology evidence="1">Multi-pass membrane protein</topology>
    </subcellularLocation>
</comment>
<evidence type="ECO:0000256" key="4">
    <source>
        <dbReference type="ARBA" id="ARBA00022737"/>
    </source>
</evidence>
<feature type="transmembrane region" description="Helical" evidence="9">
    <location>
        <begin position="770"/>
        <end position="789"/>
    </location>
</feature>
<feature type="transmembrane region" description="Helical" evidence="9">
    <location>
        <begin position="223"/>
        <end position="245"/>
    </location>
</feature>
<comment type="caution">
    <text evidence="12">The sequence shown here is derived from an EMBL/GenBank/DDBJ whole genome shotgun (WGS) entry which is preliminary data.</text>
</comment>
<keyword evidence="4" id="KW-0677">Repeat</keyword>
<evidence type="ECO:0000259" key="10">
    <source>
        <dbReference type="PROSITE" id="PS50893"/>
    </source>
</evidence>
<feature type="transmembrane region" description="Helical" evidence="9">
    <location>
        <begin position="661"/>
        <end position="682"/>
    </location>
</feature>
<keyword evidence="2" id="KW-0813">Transport</keyword>
<dbReference type="CDD" id="cd18580">
    <property type="entry name" value="ABC_6TM_ABCC_D2"/>
    <property type="match status" value="1"/>
</dbReference>
<feature type="domain" description="ABC transporter" evidence="10">
    <location>
        <begin position="956"/>
        <end position="1196"/>
    </location>
</feature>
<dbReference type="InterPro" id="IPR017871">
    <property type="entry name" value="ABC_transporter-like_CS"/>
</dbReference>
<dbReference type="SMART" id="SM00382">
    <property type="entry name" value="AAA"/>
    <property type="match status" value="2"/>
</dbReference>
<evidence type="ECO:0000256" key="7">
    <source>
        <dbReference type="ARBA" id="ARBA00022989"/>
    </source>
</evidence>
<dbReference type="GO" id="GO:0140359">
    <property type="term" value="F:ABC-type transporter activity"/>
    <property type="evidence" value="ECO:0007669"/>
    <property type="project" value="InterPro"/>
</dbReference>
<sequence length="1216" mass="136448">MSYLPIQDEQPEINPNWYEYLSCSWMNPLLELSKTGLLSEKDFYQFSDKDKAKTIRKKFDWFWNEFKRGKNPSLLIALFNAIKVPLTGSLTADLVSRLTEVATPLVLQKIVLLLYSPSNAICFYASGMVILQFLELLCDSFRIMTCRRVDQIIRSILTTAIYEKSFRLSSKARLLFPEGKVMNLVNQDINVVSRGFEYFTNCVWIPLRLVFSLYFLYRLLGDALWVSLGIVVFVTVISVSITPLLKHTYTFWLEASDTRIGIIRELLYGIKVVKYNCLEEYFKIKVQQFRKTQIYNLVLEYWLIFTVQVIVYSSILMMICASVVVYSWMGNEMTADIIFPAVLYFSNLRDPLFRITINLKLVVQGFKSLDRILEFLLADEQEYAHAPGGGCILAANASFVWPSLDDNNEFVLSGVDLDIQPNTLVGVVGSVGSGKSALLASIIGQMDKAGGSIKVSGTVAYCAQQPWIITGTIEQNILFHLPKRKEWLDKVVEMCGLLPDLALLSSGIHTEIGENGVNLSGGQKARLSLARAIYSDADILLLDDPLSALDAKVGRQVFTAIKALPKTVLLVTHHLQYVNQLDHIIVLENGRIAESSSFTELIQHESKLKQLVNNHVFEEETEAQEVTDLKAVEVGESFIEEEDKIIGTVEFKVYKDYIKSIGGLTIPILFVFFYLILVMAKVSAPLVLSYWAADSVFERNDFYFKLYGTLSAVEVFSSGFFHFVCIYLSIRACCNLHDAALTGLLRAPLSFFGQNPIGRILNRMSKDVQLVDREIVFFAFLSILLYSWFDLYRFANIEFQRQSSIKNSPLDSHVTETLAGISTIKAFNQEQQFISIQKELTDESLVALYLKRSLSGWIVFRVKLVAASITGLVAFAAVQAAKSQISEDYIAIFAMALTYSSSLAFTLLYFFVVLSKLEASMNGVERLTHYASNIPKENDDGEEPAENWPSAGSVEIIGLDLCYASRPDYPVVRDLNVKINAGEKIGIVGRTGSGKSTLASAFFRIIEPANGAITIDRIGSDTLTVDISTVPLKTLRKRLQMIPQDPVLFEGTIRSNLDFEKQFSDEAIWSALDHSGIKGYICSLGDKLDSVVSQNGDNLSVGQRQLLCLARAILAQPKFLVMDEATASIDLETDALIQRAIKKHFQHTTVLCIAHRLNTIADFDRVLVLEKGQMVEFDTPATLLENKDSLFSQMVDASGKNNAKKVREIALQRKYI</sequence>
<dbReference type="InterPro" id="IPR044746">
    <property type="entry name" value="ABCC_6TM_D1"/>
</dbReference>
<dbReference type="PROSITE" id="PS50893">
    <property type="entry name" value="ABC_TRANSPORTER_2"/>
    <property type="match status" value="2"/>
</dbReference>
<keyword evidence="13" id="KW-1185">Reference proteome</keyword>
<dbReference type="InterPro" id="IPR003593">
    <property type="entry name" value="AAA+_ATPase"/>
</dbReference>
<evidence type="ECO:0000256" key="3">
    <source>
        <dbReference type="ARBA" id="ARBA00022692"/>
    </source>
</evidence>
<organism evidence="12 13">
    <name type="scientific">Boothiomyces macroporosus</name>
    <dbReference type="NCBI Taxonomy" id="261099"/>
    <lineage>
        <taxon>Eukaryota</taxon>
        <taxon>Fungi</taxon>
        <taxon>Fungi incertae sedis</taxon>
        <taxon>Chytridiomycota</taxon>
        <taxon>Chytridiomycota incertae sedis</taxon>
        <taxon>Chytridiomycetes</taxon>
        <taxon>Rhizophydiales</taxon>
        <taxon>Terramycetaceae</taxon>
        <taxon>Boothiomyces</taxon>
    </lineage>
</organism>
<evidence type="ECO:0000313" key="12">
    <source>
        <dbReference type="EMBL" id="KAJ3253306.1"/>
    </source>
</evidence>